<dbReference type="Proteomes" id="UP001556367">
    <property type="component" value="Unassembled WGS sequence"/>
</dbReference>
<feature type="coiled-coil region" evidence="1">
    <location>
        <begin position="14"/>
        <end position="41"/>
    </location>
</feature>
<name>A0ABR3IZG5_9AGAR</name>
<sequence>MVFYPDNVPRAGRLQQLVDSIANMQTDIEDYADRMDKKNKDIRPLIDKVLKERGIDTLDELIEKAASQLSADQQRVFRKLIDAAKKGQRLSWETLVGGLMLLPVGKAATPKAVLGLGRYAVRASNVQAIAGFFKTVEQGNPAAISSGIVAPPLSGSLCSFQIISLRIAAEKIIEEARESEAALEEAAKTAAEAGEGGTVVEEAEKGALAAARISKLLKLLGVIGFVATIVVAIIEAVQGAKQKEKLKEAIHTCQPARLCIAYYASEGANIIQQLELCSTYLETLADKEDPKSEELAKKLHDKILDNISSANSSFDWRKRERKMDAEDKKSPSYYGDDDLEFEEVVRLARAAEKDSRDLD</sequence>
<dbReference type="EMBL" id="JASNQZ010000012">
    <property type="protein sequence ID" value="KAL0948772.1"/>
    <property type="molecule type" value="Genomic_DNA"/>
</dbReference>
<feature type="region of interest" description="Disordered" evidence="2">
    <location>
        <begin position="315"/>
        <end position="335"/>
    </location>
</feature>
<accession>A0ABR3IZG5</accession>
<keyword evidence="1" id="KW-0175">Coiled coil</keyword>
<gene>
    <name evidence="3" type="ORF">HGRIS_008902</name>
</gene>
<evidence type="ECO:0000313" key="4">
    <source>
        <dbReference type="Proteomes" id="UP001556367"/>
    </source>
</evidence>
<feature type="compositionally biased region" description="Basic and acidic residues" evidence="2">
    <location>
        <begin position="315"/>
        <end position="330"/>
    </location>
</feature>
<comment type="caution">
    <text evidence="3">The sequence shown here is derived from an EMBL/GenBank/DDBJ whole genome shotgun (WGS) entry which is preliminary data.</text>
</comment>
<evidence type="ECO:0000313" key="3">
    <source>
        <dbReference type="EMBL" id="KAL0948772.1"/>
    </source>
</evidence>
<feature type="coiled-coil region" evidence="1">
    <location>
        <begin position="166"/>
        <end position="193"/>
    </location>
</feature>
<reference evidence="4" key="1">
    <citation type="submission" date="2024-06" db="EMBL/GenBank/DDBJ databases">
        <title>Multi-omics analyses provide insights into the biosynthesis of the anticancer antibiotic pleurotin in Hohenbuehelia grisea.</title>
        <authorList>
            <person name="Weaver J.A."/>
            <person name="Alberti F."/>
        </authorList>
    </citation>
    <scope>NUCLEOTIDE SEQUENCE [LARGE SCALE GENOMIC DNA]</scope>
    <source>
        <strain evidence="4">T-177</strain>
    </source>
</reference>
<evidence type="ECO:0000256" key="1">
    <source>
        <dbReference type="SAM" id="Coils"/>
    </source>
</evidence>
<keyword evidence="4" id="KW-1185">Reference proteome</keyword>
<evidence type="ECO:0000256" key="2">
    <source>
        <dbReference type="SAM" id="MobiDB-lite"/>
    </source>
</evidence>
<protein>
    <submittedName>
        <fullName evidence="3">Uncharacterized protein</fullName>
    </submittedName>
</protein>
<proteinExistence type="predicted"/>
<organism evidence="3 4">
    <name type="scientific">Hohenbuehelia grisea</name>
    <dbReference type="NCBI Taxonomy" id="104357"/>
    <lineage>
        <taxon>Eukaryota</taxon>
        <taxon>Fungi</taxon>
        <taxon>Dikarya</taxon>
        <taxon>Basidiomycota</taxon>
        <taxon>Agaricomycotina</taxon>
        <taxon>Agaricomycetes</taxon>
        <taxon>Agaricomycetidae</taxon>
        <taxon>Agaricales</taxon>
        <taxon>Pleurotineae</taxon>
        <taxon>Pleurotaceae</taxon>
        <taxon>Hohenbuehelia</taxon>
    </lineage>
</organism>